<keyword evidence="4 8" id="KW-0418">Kinase</keyword>
<evidence type="ECO:0000256" key="5">
    <source>
        <dbReference type="ARBA" id="ARBA00022840"/>
    </source>
</evidence>
<dbReference type="GO" id="GO:0005988">
    <property type="term" value="P:lactose metabolic process"/>
    <property type="evidence" value="ECO:0007669"/>
    <property type="project" value="UniProtKB-KW"/>
</dbReference>
<dbReference type="GO" id="GO:2001059">
    <property type="term" value="P:D-tagatose 6-phosphate catabolic process"/>
    <property type="evidence" value="ECO:0007669"/>
    <property type="project" value="UniProtKB-UniPathway"/>
</dbReference>
<dbReference type="EMBL" id="FMUS01000008">
    <property type="protein sequence ID" value="SCY44276.1"/>
    <property type="molecule type" value="Genomic_DNA"/>
</dbReference>
<evidence type="ECO:0000256" key="2">
    <source>
        <dbReference type="ARBA" id="ARBA00022679"/>
    </source>
</evidence>
<evidence type="ECO:0000313" key="9">
    <source>
        <dbReference type="Proteomes" id="UP000198636"/>
    </source>
</evidence>
<dbReference type="PANTHER" id="PTHR46566">
    <property type="entry name" value="1-PHOSPHOFRUCTOKINASE-RELATED"/>
    <property type="match status" value="1"/>
</dbReference>
<dbReference type="AlphaFoldDB" id="A0A1G5FYD1"/>
<protein>
    <recommendedName>
        <fullName evidence="6">Tagatose-6-phosphate kinase</fullName>
        <ecNumber evidence="6">2.7.1.144</ecNumber>
    </recommendedName>
</protein>
<dbReference type="STRING" id="1120976.SAMN03080606_01542"/>
<evidence type="ECO:0000256" key="1">
    <source>
        <dbReference type="ARBA" id="ARBA00005380"/>
    </source>
</evidence>
<evidence type="ECO:0000256" key="6">
    <source>
        <dbReference type="PIRNR" id="PIRNR000535"/>
    </source>
</evidence>
<sequence length="308" mass="33429">MIATITLNPSIDRNYIVDDFEIDSVHRSNEYTITAGGKGVNVAKVVQCLMEPVMATGFLGGHSGAFIIDTLMALGILTDFINISGETRNCISIISKNCQTEILEKGPIILGGELEALYKKYDDILDKAEIICASGSIPNNLPNDIYASLAKKAKLKKKLFFLDTSGSGLIQGLNGQPFLIKPNLSELEAIAQETLSTEESIIRAAKKLSDRGIEFIVISLAERGAIVLHKQKIYRVYIPKVKVINPVGSGDSMVAGFAVALQRKYDIKSIIAFGAACGTANALEKETGKVQERIVLKLMKEINIIEIP</sequence>
<organism evidence="8 9">
    <name type="scientific">Alkaliphilus peptidifermentans DSM 18978</name>
    <dbReference type="NCBI Taxonomy" id="1120976"/>
    <lineage>
        <taxon>Bacteria</taxon>
        <taxon>Bacillati</taxon>
        <taxon>Bacillota</taxon>
        <taxon>Clostridia</taxon>
        <taxon>Peptostreptococcales</taxon>
        <taxon>Natronincolaceae</taxon>
        <taxon>Alkaliphilus</taxon>
    </lineage>
</organism>
<dbReference type="EC" id="2.7.1.144" evidence="6"/>
<evidence type="ECO:0000256" key="4">
    <source>
        <dbReference type="ARBA" id="ARBA00022777"/>
    </source>
</evidence>
<dbReference type="GO" id="GO:0008443">
    <property type="term" value="F:phosphofructokinase activity"/>
    <property type="evidence" value="ECO:0007669"/>
    <property type="project" value="TreeGrafter"/>
</dbReference>
<evidence type="ECO:0000259" key="7">
    <source>
        <dbReference type="Pfam" id="PF00294"/>
    </source>
</evidence>
<evidence type="ECO:0000313" key="8">
    <source>
        <dbReference type="EMBL" id="SCY44276.1"/>
    </source>
</evidence>
<comment type="catalytic activity">
    <reaction evidence="6">
        <text>D-tagatofuranose 6-phosphate + ATP = D-tagatofuranose 1,6-bisphosphate + ADP + H(+)</text>
        <dbReference type="Rhea" id="RHEA:12420"/>
        <dbReference type="ChEBI" id="CHEBI:15378"/>
        <dbReference type="ChEBI" id="CHEBI:30616"/>
        <dbReference type="ChEBI" id="CHEBI:58694"/>
        <dbReference type="ChEBI" id="CHEBI:58695"/>
        <dbReference type="ChEBI" id="CHEBI:456216"/>
        <dbReference type="EC" id="2.7.1.144"/>
    </reaction>
</comment>
<dbReference type="OrthoDB" id="9801219at2"/>
<dbReference type="RefSeq" id="WP_091541890.1">
    <property type="nucleotide sequence ID" value="NZ_FMUS01000008.1"/>
</dbReference>
<dbReference type="GO" id="GO:0044281">
    <property type="term" value="P:small molecule metabolic process"/>
    <property type="evidence" value="ECO:0007669"/>
    <property type="project" value="UniProtKB-ARBA"/>
</dbReference>
<dbReference type="NCBIfam" id="TIGR03168">
    <property type="entry name" value="1-PFK"/>
    <property type="match status" value="1"/>
</dbReference>
<dbReference type="PROSITE" id="PS00584">
    <property type="entry name" value="PFKB_KINASES_2"/>
    <property type="match status" value="1"/>
</dbReference>
<accession>A0A1G5FYD1</accession>
<dbReference type="InterPro" id="IPR011611">
    <property type="entry name" value="PfkB_dom"/>
</dbReference>
<comment type="pathway">
    <text evidence="6">Carbohydrate metabolism; D-tagatose 6-phosphate degradation; D-glyceraldehyde 3-phosphate and glycerone phosphate from D-tagatose 6-phosphate: step 1/2.</text>
</comment>
<name>A0A1G5FYD1_9FIRM</name>
<dbReference type="GO" id="GO:0009024">
    <property type="term" value="F:tagatose-6-phosphate kinase activity"/>
    <property type="evidence" value="ECO:0007669"/>
    <property type="project" value="UniProtKB-EC"/>
</dbReference>
<dbReference type="UniPathway" id="UPA00704">
    <property type="reaction ID" value="UER00715"/>
</dbReference>
<gene>
    <name evidence="8" type="ORF">SAMN03080606_01542</name>
</gene>
<dbReference type="CDD" id="cd01164">
    <property type="entry name" value="FruK_PfkB_like"/>
    <property type="match status" value="1"/>
</dbReference>
<keyword evidence="2 6" id="KW-0808">Transferase</keyword>
<dbReference type="GO" id="GO:0005524">
    <property type="term" value="F:ATP binding"/>
    <property type="evidence" value="ECO:0007669"/>
    <property type="project" value="UniProtKB-KW"/>
</dbReference>
<comment type="similarity">
    <text evidence="1">Belongs to the carbohydrate kinase pfkB family.</text>
</comment>
<dbReference type="GO" id="GO:0016052">
    <property type="term" value="P:carbohydrate catabolic process"/>
    <property type="evidence" value="ECO:0007669"/>
    <property type="project" value="UniProtKB-ARBA"/>
</dbReference>
<keyword evidence="3 6" id="KW-0547">Nucleotide-binding</keyword>
<feature type="domain" description="Carbohydrate kinase PfkB" evidence="7">
    <location>
        <begin position="11"/>
        <end position="288"/>
    </location>
</feature>
<keyword evidence="5 6" id="KW-0067">ATP-binding</keyword>
<dbReference type="Pfam" id="PF00294">
    <property type="entry name" value="PfkB"/>
    <property type="match status" value="1"/>
</dbReference>
<reference evidence="8 9" key="1">
    <citation type="submission" date="2016-10" db="EMBL/GenBank/DDBJ databases">
        <authorList>
            <person name="de Groot N.N."/>
        </authorList>
    </citation>
    <scope>NUCLEOTIDE SEQUENCE [LARGE SCALE GENOMIC DNA]</scope>
    <source>
        <strain evidence="8 9">DSM 18978</strain>
    </source>
</reference>
<dbReference type="PIRSF" id="PIRSF000535">
    <property type="entry name" value="1PFK/6PFK/LacC"/>
    <property type="match status" value="1"/>
</dbReference>
<dbReference type="InterPro" id="IPR029056">
    <property type="entry name" value="Ribokinase-like"/>
</dbReference>
<dbReference type="SUPFAM" id="SSF53613">
    <property type="entry name" value="Ribokinase-like"/>
    <property type="match status" value="1"/>
</dbReference>
<dbReference type="Proteomes" id="UP000198636">
    <property type="component" value="Unassembled WGS sequence"/>
</dbReference>
<evidence type="ECO:0000256" key="3">
    <source>
        <dbReference type="ARBA" id="ARBA00022741"/>
    </source>
</evidence>
<dbReference type="PANTHER" id="PTHR46566:SF2">
    <property type="entry name" value="ATP-DEPENDENT 6-PHOSPHOFRUCTOKINASE ISOZYME 2"/>
    <property type="match status" value="1"/>
</dbReference>
<dbReference type="Gene3D" id="3.40.1190.20">
    <property type="match status" value="1"/>
</dbReference>
<keyword evidence="9" id="KW-1185">Reference proteome</keyword>
<comment type="similarity">
    <text evidence="6">Belongs to the carbohydrate kinase PfkB family. LacC subfamily.</text>
</comment>
<keyword evidence="6" id="KW-0423">Lactose metabolism</keyword>
<dbReference type="GO" id="GO:0005829">
    <property type="term" value="C:cytosol"/>
    <property type="evidence" value="ECO:0007669"/>
    <property type="project" value="TreeGrafter"/>
</dbReference>
<proteinExistence type="inferred from homology"/>
<dbReference type="InterPro" id="IPR017583">
    <property type="entry name" value="Tagatose/fructose_Pkinase"/>
</dbReference>
<dbReference type="FunFam" id="3.40.1190.20:FF:000001">
    <property type="entry name" value="Phosphofructokinase"/>
    <property type="match status" value="1"/>
</dbReference>
<dbReference type="InterPro" id="IPR002173">
    <property type="entry name" value="Carboh/pur_kinase_PfkB_CS"/>
</dbReference>